<organism evidence="20 21">
    <name type="scientific">Chrysochromulina tobinii</name>
    <dbReference type="NCBI Taxonomy" id="1460289"/>
    <lineage>
        <taxon>Eukaryota</taxon>
        <taxon>Haptista</taxon>
        <taxon>Haptophyta</taxon>
        <taxon>Prymnesiophyceae</taxon>
        <taxon>Prymnesiales</taxon>
        <taxon>Chrysochromulinaceae</taxon>
        <taxon>Chrysochromulina</taxon>
    </lineage>
</organism>
<evidence type="ECO:0000256" key="15">
    <source>
        <dbReference type="ARBA" id="ARBA00023284"/>
    </source>
</evidence>
<evidence type="ECO:0000256" key="13">
    <source>
        <dbReference type="ARBA" id="ARBA00023157"/>
    </source>
</evidence>
<feature type="binding site" evidence="17">
    <location>
        <position position="226"/>
    </location>
    <ligand>
        <name>FAD</name>
        <dbReference type="ChEBI" id="CHEBI:57692"/>
    </ligand>
</feature>
<comment type="caution">
    <text evidence="20">The sequence shown here is derived from an EMBL/GenBank/DDBJ whole genome shotgun (WGS) entry which is preliminary data.</text>
</comment>
<protein>
    <submittedName>
        <fullName evidence="20">Ero1-like protein fumarate reductase</fullName>
    </submittedName>
</protein>
<evidence type="ECO:0000256" key="7">
    <source>
        <dbReference type="ARBA" id="ARBA00022729"/>
    </source>
</evidence>
<evidence type="ECO:0000256" key="5">
    <source>
        <dbReference type="ARBA" id="ARBA00022448"/>
    </source>
</evidence>
<evidence type="ECO:0000313" key="21">
    <source>
        <dbReference type="Proteomes" id="UP000037460"/>
    </source>
</evidence>
<dbReference type="PANTHER" id="PTHR12613:SF0">
    <property type="entry name" value="ERO1-LIKE PROTEIN"/>
    <property type="match status" value="1"/>
</dbReference>
<comment type="similarity">
    <text evidence="3">Belongs to the EROs family.</text>
</comment>
<keyword evidence="10" id="KW-0249">Electron transport</keyword>
<keyword evidence="12" id="KW-0472">Membrane</keyword>
<evidence type="ECO:0000256" key="3">
    <source>
        <dbReference type="ARBA" id="ARBA00008277"/>
    </source>
</evidence>
<reference evidence="21" key="1">
    <citation type="journal article" date="2015" name="PLoS Genet.">
        <title>Genome Sequence and Transcriptome Analyses of Chrysochromulina tobin: Metabolic Tools for Enhanced Algal Fitness in the Prominent Order Prymnesiales (Haptophyceae).</title>
        <authorList>
            <person name="Hovde B.T."/>
            <person name="Deodato C.R."/>
            <person name="Hunsperger H.M."/>
            <person name="Ryken S.A."/>
            <person name="Yost W."/>
            <person name="Jha R.K."/>
            <person name="Patterson J."/>
            <person name="Monnat R.J. Jr."/>
            <person name="Barlow S.B."/>
            <person name="Starkenburg S.R."/>
            <person name="Cattolico R.A."/>
        </authorList>
    </citation>
    <scope>NUCLEOTIDE SEQUENCE</scope>
    <source>
        <strain evidence="21">CCMP291</strain>
    </source>
</reference>
<feature type="binding site" evidence="17">
    <location>
        <position position="196"/>
    </location>
    <ligand>
        <name>FAD</name>
        <dbReference type="ChEBI" id="CHEBI:57692"/>
    </ligand>
</feature>
<dbReference type="SUPFAM" id="SSF110019">
    <property type="entry name" value="ERO1-like"/>
    <property type="match status" value="1"/>
</dbReference>
<evidence type="ECO:0000256" key="17">
    <source>
        <dbReference type="PIRSR" id="PIRSR017205-2"/>
    </source>
</evidence>
<evidence type="ECO:0000256" key="14">
    <source>
        <dbReference type="ARBA" id="ARBA00023180"/>
    </source>
</evidence>
<feature type="non-terminal residue" evidence="20">
    <location>
        <position position="432"/>
    </location>
</feature>
<keyword evidence="5" id="KW-0813">Transport</keyword>
<keyword evidence="6" id="KW-0285">Flavoprotein</keyword>
<dbReference type="PIRSF" id="PIRSF017205">
    <property type="entry name" value="ERO1"/>
    <property type="match status" value="1"/>
</dbReference>
<dbReference type="InterPro" id="IPR007266">
    <property type="entry name" value="Ero1"/>
</dbReference>
<evidence type="ECO:0000256" key="8">
    <source>
        <dbReference type="ARBA" id="ARBA00022824"/>
    </source>
</evidence>
<feature type="active site" description="Nucleophile" evidence="16">
    <location>
        <position position="362"/>
    </location>
</feature>
<gene>
    <name evidence="20" type="ORF">Ctob_008361</name>
</gene>
<evidence type="ECO:0000256" key="11">
    <source>
        <dbReference type="ARBA" id="ARBA00023002"/>
    </source>
</evidence>
<evidence type="ECO:0000256" key="9">
    <source>
        <dbReference type="ARBA" id="ARBA00022827"/>
    </source>
</evidence>
<comment type="subcellular location">
    <subcellularLocation>
        <location evidence="2">Endoplasmic reticulum membrane</location>
        <topology evidence="2">Peripheral membrane protein</topology>
        <orientation evidence="2">Lumenal side</orientation>
    </subcellularLocation>
</comment>
<dbReference type="AlphaFoldDB" id="A0A0M0JYK0"/>
<evidence type="ECO:0000256" key="4">
    <source>
        <dbReference type="ARBA" id="ARBA00011802"/>
    </source>
</evidence>
<keyword evidence="8" id="KW-0256">Endoplasmic reticulum</keyword>
<dbReference type="EMBL" id="JWZX01002026">
    <property type="protein sequence ID" value="KOO31387.1"/>
    <property type="molecule type" value="Genomic_DNA"/>
</dbReference>
<dbReference type="OrthoDB" id="269384at2759"/>
<dbReference type="PANTHER" id="PTHR12613">
    <property type="entry name" value="ERO1-RELATED"/>
    <property type="match status" value="1"/>
</dbReference>
<dbReference type="Pfam" id="PF04137">
    <property type="entry name" value="ERO1"/>
    <property type="match status" value="1"/>
</dbReference>
<keyword evidence="15" id="KW-0676">Redox-active center</keyword>
<dbReference type="InterPro" id="IPR037192">
    <property type="entry name" value="ERO1-like_sf"/>
</dbReference>
<feature type="compositionally biased region" description="Low complexity" evidence="19">
    <location>
        <begin position="116"/>
        <end position="129"/>
    </location>
</feature>
<feature type="region of interest" description="Disordered" evidence="19">
    <location>
        <begin position="103"/>
        <end position="136"/>
    </location>
</feature>
<dbReference type="GO" id="GO:0016972">
    <property type="term" value="F:thiol oxidase activity"/>
    <property type="evidence" value="ECO:0007669"/>
    <property type="project" value="InterPro"/>
</dbReference>
<evidence type="ECO:0000256" key="1">
    <source>
        <dbReference type="ARBA" id="ARBA00001974"/>
    </source>
</evidence>
<evidence type="ECO:0000256" key="18">
    <source>
        <dbReference type="PIRSR" id="PIRSR017205-3"/>
    </source>
</evidence>
<keyword evidence="13 18" id="KW-1015">Disulfide bond</keyword>
<keyword evidence="7" id="KW-0732">Signal</keyword>
<evidence type="ECO:0000256" key="10">
    <source>
        <dbReference type="ARBA" id="ARBA00022982"/>
    </source>
</evidence>
<evidence type="ECO:0000256" key="6">
    <source>
        <dbReference type="ARBA" id="ARBA00022630"/>
    </source>
</evidence>
<feature type="disulfide bond" description="Redox-active" evidence="18">
    <location>
        <begin position="362"/>
        <end position="365"/>
    </location>
</feature>
<keyword evidence="11" id="KW-0560">Oxidoreductase</keyword>
<proteinExistence type="inferred from homology"/>
<accession>A0A0M0JYK0</accession>
<evidence type="ECO:0000256" key="19">
    <source>
        <dbReference type="SAM" id="MobiDB-lite"/>
    </source>
</evidence>
<feature type="binding site" evidence="17">
    <location>
        <position position="188"/>
    </location>
    <ligand>
        <name>FAD</name>
        <dbReference type="ChEBI" id="CHEBI:57692"/>
    </ligand>
</feature>
<evidence type="ECO:0000313" key="20">
    <source>
        <dbReference type="EMBL" id="KOO31387.1"/>
    </source>
</evidence>
<dbReference type="GO" id="GO:0015035">
    <property type="term" value="F:protein-disulfide reductase activity"/>
    <property type="evidence" value="ECO:0007669"/>
    <property type="project" value="InterPro"/>
</dbReference>
<evidence type="ECO:0000256" key="2">
    <source>
        <dbReference type="ARBA" id="ARBA00004367"/>
    </source>
</evidence>
<sequence>MLAAFAALVLAASPFSPFDVLPSGPLADTQCNLETVEAANEHQLHTLLAELSTAPFFRLINVNMDGKCQYWGGPEEEEHVCVSKAEDTAEPLCTLGTDNSASDPFGAAATGGGGSPFSSSMSPPREQSSVPTDPVDVTITPEEHAYVGTIAEDCNDETLPSFWLDMCSAIPTNASDYVNLQLNEESYTGYNGSHVWAAIYNENCLVRTGSDQNICLEERVLYRLLSGMHAATNTHVARFYHPPSKRKNRTDWEPDLAYFARQFDGHPERLKNLHFAFVVLLRAVRRASPFLSTLKEVGGMMDATALVRRFLDTAILKSCSAVFEAFDEGLLFREEQASWWSLKKQFKGVFHNVSRVIDCVSCQKCRLHAKVTMLGYGTALKLLLLPPELFPTSVSRDEVAALFNTLHKFSSAITHVKELTELRYARYYAADG</sequence>
<evidence type="ECO:0000256" key="16">
    <source>
        <dbReference type="PIRSR" id="PIRSR017205-1"/>
    </source>
</evidence>
<keyword evidence="14" id="KW-0325">Glycoprotein</keyword>
<dbReference type="GO" id="GO:0005789">
    <property type="term" value="C:endoplasmic reticulum membrane"/>
    <property type="evidence" value="ECO:0007669"/>
    <property type="project" value="UniProtKB-SubCell"/>
</dbReference>
<keyword evidence="9 17" id="KW-0274">FAD</keyword>
<dbReference type="GO" id="GO:0034975">
    <property type="term" value="P:protein folding in endoplasmic reticulum"/>
    <property type="evidence" value="ECO:0007669"/>
    <property type="project" value="InterPro"/>
</dbReference>
<dbReference type="GO" id="GO:0071949">
    <property type="term" value="F:FAD binding"/>
    <property type="evidence" value="ECO:0007669"/>
    <property type="project" value="InterPro"/>
</dbReference>
<feature type="binding site" evidence="17">
    <location>
        <position position="229"/>
    </location>
    <ligand>
        <name>FAD</name>
        <dbReference type="ChEBI" id="CHEBI:57692"/>
    </ligand>
</feature>
<keyword evidence="21" id="KW-1185">Reference proteome</keyword>
<comment type="subunit">
    <text evidence="4">May function both as a monomer and a homodimer.</text>
</comment>
<name>A0A0M0JYK0_9EUKA</name>
<comment type="cofactor">
    <cofactor evidence="1 17">
        <name>FAD</name>
        <dbReference type="ChEBI" id="CHEBI:57692"/>
    </cofactor>
</comment>
<evidence type="ECO:0000256" key="12">
    <source>
        <dbReference type="ARBA" id="ARBA00023136"/>
    </source>
</evidence>
<feature type="active site" evidence="16">
    <location>
        <position position="365"/>
    </location>
</feature>
<dbReference type="Proteomes" id="UP000037460">
    <property type="component" value="Unassembled WGS sequence"/>
</dbReference>